<feature type="region of interest" description="Disordered" evidence="7">
    <location>
        <begin position="909"/>
        <end position="1174"/>
    </location>
</feature>
<feature type="domain" description="ML-like" evidence="9">
    <location>
        <begin position="54"/>
        <end position="241"/>
    </location>
</feature>
<dbReference type="PANTHER" id="PTHR31145:SF6">
    <property type="entry name" value="INTEGRAL MEMBRANE PROTEIN (AFU_ORTHOLOGUE AFUA_7G01610)"/>
    <property type="match status" value="1"/>
</dbReference>
<evidence type="ECO:0000256" key="3">
    <source>
        <dbReference type="ARBA" id="ARBA00022692"/>
    </source>
</evidence>
<comment type="similarity">
    <text evidence="2">Belongs to the transient receptor potential (TRP) ion channel family.</text>
</comment>
<dbReference type="AlphaFoldDB" id="A0A6G1HBN3"/>
<sequence length="1174" mass="126923">MSASVASTLRSSLEWRSDSQALYRQECGRRSSLQLCKLRKLLLLSLTALIPSPARAAFVNFGNCLDSSVVNSSPVLLQFTPLIFDAKFSGQGDAHNLSITIYGNVSGQTSTDPLPPWNSSEWSDDSRTNGKITDRYRLGDATGNYTTLFPSAGVLTYTPWPEQAERFCNFTTGNTECPISPAFNGSASDPSTLPAFTVEHVFDSSYAFSTFATRFRVVSGDQKVSSLACISANITPDLGSRIANALAFLPAAILAMVAISTLFAARFSPWSSVDYFSWTSNFGRDEDLLRLVTPGFGDCLQYIQFIVLAGSLSLSYPGYYQPVVSQASWSVLMYNESFVSHGNGLQNPIDGIYATNGTYGLTRTSQLDGMNSDTDVWAGMAIWLCILTACVIFLCQMGFFGRWIYRAVSNVRDGDLQSKNLPFTVGNIVRIVYNYFLLPIVTLTMFQLVIAPRSPGSVVGGAVVMLVLLLAFAAWIFRCILTTKPRIQLFDDLPTLLLYGPLYNTYSDEAAPFAFIPVLLTFVRGIAIGAVQPSGIAQLVILAICEVVMILTLNAFRPFQGSTSMNAYHTFFAVVRLVTTLLSIAFVPSLDINEASKGWLGYVILLLHGIVLVFGFFLNSIQTIIEVSARLAGAGRDARGGLTKVFGMRQLRQRGQRDSLRSNQAILANDADAKSVQLHEGRSRSVSASSAILLNQQSPRDRRSTGFDDASFGEGSSAGAGTGAQSPFSYLPGSTSAAQSRRQTLTGGKVLEPTDPYYRPPRRRLTLDPVEALSPTSEHAGDVEMTNQEHRRISVVPTDPGEGPSNYAGHRDSIISPGYVRNQAEGSDPNLSEQRRKNTDYTTRESDFYYGVRGPALSSLPSRKLKTGPADPMGPVSSVGGWFKSFLGGKSKDRGKGFEVVRSIPAPLAMDRFDEEQGELSPPIRPERYQDSPTSVQSPQLSSDNRVRDDVDRELDSDDDPFDARMHPGFDGGEAPALAPMDFGGSLHMPSRAVSKASTAVPKGRGGMDSEPVPNIPRRSSRRTPSADLDMTQGPRLSPIPPSPGLSPPIANARTGRSLSSRLPFGSDPSPDRSPGHSGAENSRTSSIYESNSASHSEAGLDSHLQPPPNMSGGQRPVSTGHVGRHLAGDSIHPQWLDDNQYLGSAAEFVEESSRKTSPAGNPGRNSSGGGDWI</sequence>
<accession>A0A6G1HBN3</accession>
<feature type="compositionally biased region" description="Polar residues" evidence="7">
    <location>
        <begin position="732"/>
        <end position="746"/>
    </location>
</feature>
<dbReference type="Pfam" id="PF14558">
    <property type="entry name" value="TRP_N"/>
    <property type="match status" value="1"/>
</dbReference>
<dbReference type="InterPro" id="IPR010308">
    <property type="entry name" value="TRP_C"/>
</dbReference>
<feature type="compositionally biased region" description="Pro residues" evidence="7">
    <location>
        <begin position="1038"/>
        <end position="1047"/>
    </location>
</feature>
<feature type="transmembrane region" description="Helical" evidence="8">
    <location>
        <begin position="376"/>
        <end position="400"/>
    </location>
</feature>
<feature type="transmembrane region" description="Helical" evidence="8">
    <location>
        <begin position="599"/>
        <end position="621"/>
    </location>
</feature>
<feature type="region of interest" description="Disordered" evidence="7">
    <location>
        <begin position="687"/>
        <end position="764"/>
    </location>
</feature>
<dbReference type="InterPro" id="IPR032800">
    <property type="entry name" value="TRP_N"/>
</dbReference>
<keyword evidence="6 8" id="KW-0472">Membrane</keyword>
<feature type="transmembrane region" description="Helical" evidence="8">
    <location>
        <begin position="568"/>
        <end position="587"/>
    </location>
</feature>
<evidence type="ECO:0000256" key="8">
    <source>
        <dbReference type="SAM" id="Phobius"/>
    </source>
</evidence>
<organism evidence="10 11">
    <name type="scientific">Aulographum hederae CBS 113979</name>
    <dbReference type="NCBI Taxonomy" id="1176131"/>
    <lineage>
        <taxon>Eukaryota</taxon>
        <taxon>Fungi</taxon>
        <taxon>Dikarya</taxon>
        <taxon>Ascomycota</taxon>
        <taxon>Pezizomycotina</taxon>
        <taxon>Dothideomycetes</taxon>
        <taxon>Pleosporomycetidae</taxon>
        <taxon>Aulographales</taxon>
        <taxon>Aulographaceae</taxon>
    </lineage>
</organism>
<keyword evidence="3 8" id="KW-0812">Transmembrane</keyword>
<evidence type="ECO:0000256" key="1">
    <source>
        <dbReference type="ARBA" id="ARBA00004141"/>
    </source>
</evidence>
<comment type="subcellular location">
    <subcellularLocation>
        <location evidence="1">Membrane</location>
        <topology evidence="1">Multi-pass membrane protein</topology>
    </subcellularLocation>
</comment>
<dbReference type="EMBL" id="ML977142">
    <property type="protein sequence ID" value="KAF1990358.1"/>
    <property type="molecule type" value="Genomic_DNA"/>
</dbReference>
<dbReference type="OrthoDB" id="5312224at2759"/>
<reference evidence="10" key="1">
    <citation type="journal article" date="2020" name="Stud. Mycol.">
        <title>101 Dothideomycetes genomes: a test case for predicting lifestyles and emergence of pathogens.</title>
        <authorList>
            <person name="Haridas S."/>
            <person name="Albert R."/>
            <person name="Binder M."/>
            <person name="Bloem J."/>
            <person name="Labutti K."/>
            <person name="Salamov A."/>
            <person name="Andreopoulos B."/>
            <person name="Baker S."/>
            <person name="Barry K."/>
            <person name="Bills G."/>
            <person name="Bluhm B."/>
            <person name="Cannon C."/>
            <person name="Castanera R."/>
            <person name="Culley D."/>
            <person name="Daum C."/>
            <person name="Ezra D."/>
            <person name="Gonzalez J."/>
            <person name="Henrissat B."/>
            <person name="Kuo A."/>
            <person name="Liang C."/>
            <person name="Lipzen A."/>
            <person name="Lutzoni F."/>
            <person name="Magnuson J."/>
            <person name="Mondo S."/>
            <person name="Nolan M."/>
            <person name="Ohm R."/>
            <person name="Pangilinan J."/>
            <person name="Park H.-J."/>
            <person name="Ramirez L."/>
            <person name="Alfaro M."/>
            <person name="Sun H."/>
            <person name="Tritt A."/>
            <person name="Yoshinaga Y."/>
            <person name="Zwiers L.-H."/>
            <person name="Turgeon B."/>
            <person name="Goodwin S."/>
            <person name="Spatafora J."/>
            <person name="Crous P."/>
            <person name="Grigoriev I."/>
        </authorList>
    </citation>
    <scope>NUCLEOTIDE SEQUENCE</scope>
    <source>
        <strain evidence="10">CBS 113979</strain>
    </source>
</reference>
<evidence type="ECO:0000256" key="5">
    <source>
        <dbReference type="ARBA" id="ARBA00022989"/>
    </source>
</evidence>
<feature type="transmembrane region" description="Helical" evidence="8">
    <location>
        <begin position="245"/>
        <end position="265"/>
    </location>
</feature>
<keyword evidence="4" id="KW-0732">Signal</keyword>
<evidence type="ECO:0000256" key="6">
    <source>
        <dbReference type="ARBA" id="ARBA00023136"/>
    </source>
</evidence>
<dbReference type="PANTHER" id="PTHR31145">
    <property type="entry name" value="INTEGRAL MEMBRANE PROTEIN (AFU_ORTHOLOGUE AFUA_7G01610)"/>
    <property type="match status" value="1"/>
</dbReference>
<feature type="transmembrane region" description="Helical" evidence="8">
    <location>
        <begin position="456"/>
        <end position="477"/>
    </location>
</feature>
<evidence type="ECO:0000313" key="10">
    <source>
        <dbReference type="EMBL" id="KAF1990358.1"/>
    </source>
</evidence>
<proteinExistence type="inferred from homology"/>
<gene>
    <name evidence="10" type="ORF">K402DRAFT_325196</name>
</gene>
<dbReference type="SMART" id="SM01320">
    <property type="entry name" value="TRP_N"/>
    <property type="match status" value="1"/>
</dbReference>
<evidence type="ECO:0000256" key="7">
    <source>
        <dbReference type="SAM" id="MobiDB-lite"/>
    </source>
</evidence>
<dbReference type="Proteomes" id="UP000800041">
    <property type="component" value="Unassembled WGS sequence"/>
</dbReference>
<feature type="transmembrane region" description="Helical" evidence="8">
    <location>
        <begin position="536"/>
        <end position="556"/>
    </location>
</feature>
<feature type="compositionally biased region" description="Polar residues" evidence="7">
    <location>
        <begin position="1156"/>
        <end position="1166"/>
    </location>
</feature>
<feature type="transmembrane region" description="Helical" evidence="8">
    <location>
        <begin position="431"/>
        <end position="450"/>
    </location>
</feature>
<protein>
    <recommendedName>
        <fullName evidence="9">ML-like domain-containing protein</fullName>
    </recommendedName>
</protein>
<feature type="compositionally biased region" description="Polar residues" evidence="7">
    <location>
        <begin position="687"/>
        <end position="698"/>
    </location>
</feature>
<feature type="compositionally biased region" description="Polar residues" evidence="7">
    <location>
        <begin position="931"/>
        <end position="940"/>
    </location>
</feature>
<keyword evidence="5 8" id="KW-1133">Transmembrane helix</keyword>
<dbReference type="Pfam" id="PF06011">
    <property type="entry name" value="TRP"/>
    <property type="match status" value="1"/>
</dbReference>
<keyword evidence="11" id="KW-1185">Reference proteome</keyword>
<dbReference type="GO" id="GO:0055085">
    <property type="term" value="P:transmembrane transport"/>
    <property type="evidence" value="ECO:0007669"/>
    <property type="project" value="TreeGrafter"/>
</dbReference>
<evidence type="ECO:0000256" key="2">
    <source>
        <dbReference type="ARBA" id="ARBA00010642"/>
    </source>
</evidence>
<dbReference type="GO" id="GO:0016020">
    <property type="term" value="C:membrane"/>
    <property type="evidence" value="ECO:0007669"/>
    <property type="project" value="UniProtKB-SubCell"/>
</dbReference>
<feature type="compositionally biased region" description="Polar residues" evidence="7">
    <location>
        <begin position="1080"/>
        <end position="1096"/>
    </location>
</feature>
<name>A0A6G1HBN3_9PEZI</name>
<feature type="compositionally biased region" description="Acidic residues" evidence="7">
    <location>
        <begin position="952"/>
        <end position="961"/>
    </location>
</feature>
<dbReference type="InterPro" id="IPR040241">
    <property type="entry name" value="TRP_Flc/Pkd2-like"/>
</dbReference>
<evidence type="ECO:0000259" key="9">
    <source>
        <dbReference type="SMART" id="SM01320"/>
    </source>
</evidence>
<evidence type="ECO:0000256" key="4">
    <source>
        <dbReference type="ARBA" id="ARBA00022729"/>
    </source>
</evidence>
<evidence type="ECO:0000313" key="11">
    <source>
        <dbReference type="Proteomes" id="UP000800041"/>
    </source>
</evidence>
<feature type="region of interest" description="Disordered" evidence="7">
    <location>
        <begin position="820"/>
        <end position="841"/>
    </location>
</feature>